<gene>
    <name evidence="7" type="ORF">AVEN_3379_1</name>
</gene>
<keyword evidence="8" id="KW-1185">Reference proteome</keyword>
<organism evidence="7 8">
    <name type="scientific">Araneus ventricosus</name>
    <name type="common">Orbweaver spider</name>
    <name type="synonym">Epeira ventricosa</name>
    <dbReference type="NCBI Taxonomy" id="182803"/>
    <lineage>
        <taxon>Eukaryota</taxon>
        <taxon>Metazoa</taxon>
        <taxon>Ecdysozoa</taxon>
        <taxon>Arthropoda</taxon>
        <taxon>Chelicerata</taxon>
        <taxon>Arachnida</taxon>
        <taxon>Araneae</taxon>
        <taxon>Araneomorphae</taxon>
        <taxon>Entelegynae</taxon>
        <taxon>Araneoidea</taxon>
        <taxon>Araneidae</taxon>
        <taxon>Araneus</taxon>
    </lineage>
</organism>
<accession>A0A4Y2KE13</accession>
<keyword evidence="2 5" id="KW-0863">Zinc-finger</keyword>
<dbReference type="Gene3D" id="6.20.210.20">
    <property type="entry name" value="THAP domain"/>
    <property type="match status" value="1"/>
</dbReference>
<evidence type="ECO:0000256" key="1">
    <source>
        <dbReference type="ARBA" id="ARBA00022723"/>
    </source>
</evidence>
<evidence type="ECO:0000256" key="5">
    <source>
        <dbReference type="PROSITE-ProRule" id="PRU00309"/>
    </source>
</evidence>
<proteinExistence type="predicted"/>
<feature type="domain" description="THAP-type" evidence="6">
    <location>
        <begin position="1"/>
        <end position="79"/>
    </location>
</feature>
<dbReference type="Proteomes" id="UP000499080">
    <property type="component" value="Unassembled WGS sequence"/>
</dbReference>
<dbReference type="InterPro" id="IPR006612">
    <property type="entry name" value="THAP_Znf"/>
</dbReference>
<evidence type="ECO:0000256" key="2">
    <source>
        <dbReference type="ARBA" id="ARBA00022771"/>
    </source>
</evidence>
<dbReference type="SMART" id="SM00692">
    <property type="entry name" value="DM3"/>
    <property type="match status" value="1"/>
</dbReference>
<keyword evidence="1" id="KW-0479">Metal-binding</keyword>
<sequence>MKTCAVRSCVNDSNKRPDLCFFNLPKDPFLREDWLEILGVRGNNNNLSNIAVCQAHFKEKDFKSGKKKDLKAHVVPVLNLGQRDPFDSDEDFQDFPYVSENDPEILEIQTEMFSINPQYTVKQEPVEEKPVQEPVPDPVRRILFYFECFNLKILN</sequence>
<dbReference type="InterPro" id="IPR026516">
    <property type="entry name" value="THAP1/10"/>
</dbReference>
<protein>
    <recommendedName>
        <fullName evidence="6">THAP-type domain-containing protein</fullName>
    </recommendedName>
</protein>
<evidence type="ECO:0000313" key="7">
    <source>
        <dbReference type="EMBL" id="GBN00964.1"/>
    </source>
</evidence>
<reference evidence="7 8" key="1">
    <citation type="journal article" date="2019" name="Sci. Rep.">
        <title>Orb-weaving spider Araneus ventricosus genome elucidates the spidroin gene catalogue.</title>
        <authorList>
            <person name="Kono N."/>
            <person name="Nakamura H."/>
            <person name="Ohtoshi R."/>
            <person name="Moran D.A.P."/>
            <person name="Shinohara A."/>
            <person name="Yoshida Y."/>
            <person name="Fujiwara M."/>
            <person name="Mori M."/>
            <person name="Tomita M."/>
            <person name="Arakawa K."/>
        </authorList>
    </citation>
    <scope>NUCLEOTIDE SEQUENCE [LARGE SCALE GENOMIC DNA]</scope>
</reference>
<evidence type="ECO:0000256" key="3">
    <source>
        <dbReference type="ARBA" id="ARBA00022833"/>
    </source>
</evidence>
<dbReference type="PANTHER" id="PTHR46600">
    <property type="entry name" value="THAP DOMAIN-CONTAINING"/>
    <property type="match status" value="1"/>
</dbReference>
<evidence type="ECO:0000313" key="8">
    <source>
        <dbReference type="Proteomes" id="UP000499080"/>
    </source>
</evidence>
<comment type="caution">
    <text evidence="7">The sequence shown here is derived from an EMBL/GenBank/DDBJ whole genome shotgun (WGS) entry which is preliminary data.</text>
</comment>
<evidence type="ECO:0000259" key="6">
    <source>
        <dbReference type="PROSITE" id="PS50950"/>
    </source>
</evidence>
<dbReference type="PROSITE" id="PS50950">
    <property type="entry name" value="ZF_THAP"/>
    <property type="match status" value="1"/>
</dbReference>
<evidence type="ECO:0000256" key="4">
    <source>
        <dbReference type="ARBA" id="ARBA00023125"/>
    </source>
</evidence>
<keyword evidence="3" id="KW-0862">Zinc</keyword>
<dbReference type="Pfam" id="PF05485">
    <property type="entry name" value="THAP"/>
    <property type="match status" value="1"/>
</dbReference>
<dbReference type="InterPro" id="IPR038441">
    <property type="entry name" value="THAP_Znf_sf"/>
</dbReference>
<keyword evidence="4 5" id="KW-0238">DNA-binding</keyword>
<dbReference type="PANTHER" id="PTHR46600:SF11">
    <property type="entry name" value="THAP DOMAIN-CONTAINING PROTEIN 10"/>
    <property type="match status" value="1"/>
</dbReference>
<dbReference type="SUPFAM" id="SSF57716">
    <property type="entry name" value="Glucocorticoid receptor-like (DNA-binding domain)"/>
    <property type="match status" value="1"/>
</dbReference>
<dbReference type="GO" id="GO:0008270">
    <property type="term" value="F:zinc ion binding"/>
    <property type="evidence" value="ECO:0007669"/>
    <property type="project" value="UniProtKB-KW"/>
</dbReference>
<dbReference type="EMBL" id="BGPR01004567">
    <property type="protein sequence ID" value="GBN00964.1"/>
    <property type="molecule type" value="Genomic_DNA"/>
</dbReference>
<name>A0A4Y2KE13_ARAVE</name>
<dbReference type="OrthoDB" id="8948150at2759"/>
<dbReference type="GO" id="GO:0043565">
    <property type="term" value="F:sequence-specific DNA binding"/>
    <property type="evidence" value="ECO:0007669"/>
    <property type="project" value="InterPro"/>
</dbReference>
<dbReference type="SMART" id="SM00980">
    <property type="entry name" value="THAP"/>
    <property type="match status" value="1"/>
</dbReference>
<dbReference type="AlphaFoldDB" id="A0A4Y2KE13"/>